<keyword evidence="1" id="KW-1133">Transmembrane helix</keyword>
<comment type="caution">
    <text evidence="2">The sequence shown here is derived from an EMBL/GenBank/DDBJ whole genome shotgun (WGS) entry which is preliminary data.</text>
</comment>
<accession>B9YE63</accession>
<dbReference type="STRING" id="545696.HOLDEFILI_04137"/>
<evidence type="ECO:0000313" key="3">
    <source>
        <dbReference type="Proteomes" id="UP000005950"/>
    </source>
</evidence>
<keyword evidence="1" id="KW-0472">Membrane</keyword>
<dbReference type="AlphaFoldDB" id="B9YE63"/>
<reference evidence="2 3" key="1">
    <citation type="submission" date="2008-12" db="EMBL/GenBank/DDBJ databases">
        <authorList>
            <person name="Fulton L."/>
            <person name="Clifton S."/>
            <person name="Fulton B."/>
            <person name="Xu J."/>
            <person name="Minx P."/>
            <person name="Pepin K.H."/>
            <person name="Johnson M."/>
            <person name="Bhonagiri V."/>
            <person name="Nash W.E."/>
            <person name="Mardis E.R."/>
            <person name="Wilson R.K."/>
        </authorList>
    </citation>
    <scope>NUCLEOTIDE SEQUENCE [LARGE SCALE GENOMIC DNA]</scope>
    <source>
        <strain evidence="2 3">DSM 12042</strain>
    </source>
</reference>
<name>B9YE63_9FIRM</name>
<reference evidence="2 3" key="2">
    <citation type="submission" date="2009-02" db="EMBL/GenBank/DDBJ databases">
        <title>Draft genome sequence of Holdemania filiformis DSM 12042.</title>
        <authorList>
            <person name="Sudarsanam P."/>
            <person name="Ley R."/>
            <person name="Guruge J."/>
            <person name="Turnbaugh P.J."/>
            <person name="Mahowald M."/>
            <person name="Liep D."/>
            <person name="Gordon J."/>
        </authorList>
    </citation>
    <scope>NUCLEOTIDE SEQUENCE [LARGE SCALE GENOMIC DNA]</scope>
    <source>
        <strain evidence="2 3">DSM 12042</strain>
    </source>
</reference>
<protein>
    <submittedName>
        <fullName evidence="2">Uncharacterized protein</fullName>
    </submittedName>
</protein>
<dbReference type="Proteomes" id="UP000005950">
    <property type="component" value="Unassembled WGS sequence"/>
</dbReference>
<dbReference type="HOGENOM" id="CLU_3184570_0_0_9"/>
<evidence type="ECO:0000313" key="2">
    <source>
        <dbReference type="EMBL" id="EEF65732.1"/>
    </source>
</evidence>
<proteinExistence type="predicted"/>
<dbReference type="EMBL" id="ACCF01000260">
    <property type="protein sequence ID" value="EEF65732.1"/>
    <property type="molecule type" value="Genomic_DNA"/>
</dbReference>
<evidence type="ECO:0000256" key="1">
    <source>
        <dbReference type="SAM" id="Phobius"/>
    </source>
</evidence>
<gene>
    <name evidence="2" type="ORF">HOLDEFILI_04137</name>
</gene>
<feature type="transmembrane region" description="Helical" evidence="1">
    <location>
        <begin position="13"/>
        <end position="37"/>
    </location>
</feature>
<keyword evidence="1" id="KW-0812">Transmembrane</keyword>
<sequence>MITLLTSTVLYPIFMRFSLSFSYVFLNVVFTSAYFVFSFRPAEKIR</sequence>
<organism evidence="2 3">
    <name type="scientific">Holdemania filiformis DSM 12042</name>
    <dbReference type="NCBI Taxonomy" id="545696"/>
    <lineage>
        <taxon>Bacteria</taxon>
        <taxon>Bacillati</taxon>
        <taxon>Bacillota</taxon>
        <taxon>Erysipelotrichia</taxon>
        <taxon>Erysipelotrichales</taxon>
        <taxon>Erysipelotrichaceae</taxon>
        <taxon>Holdemania</taxon>
    </lineage>
</organism>